<feature type="transmembrane region" description="Helical" evidence="1">
    <location>
        <begin position="175"/>
        <end position="193"/>
    </location>
</feature>
<name>A0A8S1WZT1_PAROT</name>
<dbReference type="EMBL" id="CAJJDP010000105">
    <property type="protein sequence ID" value="CAD8193715.1"/>
    <property type="molecule type" value="Genomic_DNA"/>
</dbReference>
<accession>A0A8S1WZT1</accession>
<dbReference type="Pfam" id="PF00027">
    <property type="entry name" value="cNMP_binding"/>
    <property type="match status" value="1"/>
</dbReference>
<dbReference type="GO" id="GO:0005249">
    <property type="term" value="F:voltage-gated potassium channel activity"/>
    <property type="evidence" value="ECO:0007669"/>
    <property type="project" value="TreeGrafter"/>
</dbReference>
<feature type="transmembrane region" description="Helical" evidence="1">
    <location>
        <begin position="142"/>
        <end position="163"/>
    </location>
</feature>
<dbReference type="GO" id="GO:0035725">
    <property type="term" value="P:sodium ion transmembrane transport"/>
    <property type="evidence" value="ECO:0007669"/>
    <property type="project" value="TreeGrafter"/>
</dbReference>
<gene>
    <name evidence="3" type="ORF">POCTA_138.1.T1050077</name>
</gene>
<feature type="transmembrane region" description="Helical" evidence="1">
    <location>
        <begin position="244"/>
        <end position="265"/>
    </location>
</feature>
<dbReference type="CDD" id="cd00038">
    <property type="entry name" value="CAP_ED"/>
    <property type="match status" value="1"/>
</dbReference>
<dbReference type="GO" id="GO:0098855">
    <property type="term" value="C:HCN channel complex"/>
    <property type="evidence" value="ECO:0007669"/>
    <property type="project" value="TreeGrafter"/>
</dbReference>
<dbReference type="AlphaFoldDB" id="A0A8S1WZT1"/>
<dbReference type="OMA" id="LLACIWH"/>
<dbReference type="PROSITE" id="PS50042">
    <property type="entry name" value="CNMP_BINDING_3"/>
    <property type="match status" value="1"/>
</dbReference>
<dbReference type="PANTHER" id="PTHR45689:SF5">
    <property type="entry name" value="I[[H]] CHANNEL, ISOFORM E"/>
    <property type="match status" value="1"/>
</dbReference>
<sequence length="847" mass="100018">MIKIDESDYQKNQQTYNENEAFHPFRHSPISNQIDANQNEKSDILDISVSFQDFSQPQMMEQRNMANKKQTTQKLFGLLKVDKLVQVFKERIMKKAYIYNNQTKKVTEKFLIEKYLLKKPAMPGGYVYAKNFQISVFDQSSALITFWEFIRSLSLISILWIYPFVWSFEMGREESFSFIILYTLTYFSLDILLRLNTQITIQGNIINDRFSILKYYFKDDLILDFLLIFSVIIVNTSIPDSEDYNDIVTATIFLCLCCLVSYVKLNEQLGKLQQQTHFNQIYREYLNLVTLLFSISLFAHLLACIWHFVGSHSAESLNTSWLIDKGIDQESILIKYCYSYYWATVTMITVGYGDITPQNYIETTICIILMFMACGVFAFSINKIGSILSTINDQKSQFIFNLHAITKYMKQHHIPYQLQDRVRSYLQYIQKESLEQNNELITQIKNQLSVELKNELMYMVFKHIIQNCKFLLNNFSEQTLKEIAKKIKPYKYCPNEIIYSQDSCSDISLYFIDYGQIKLVEMKSQTQLTTLNPGEQFGEIEFFTQQSRKFTAISVGFTKIYKINRQDFMSSLDKQDYEKFHQIKDKQLQNISVEGFTCQACKSENHQIFDCSYLFYKPDIDKLILKYNRTKNIHRKRIIRACHKNNSLKSIKDVQNQQKLYYSTNFVEDKNGSYASFEQEGTRHQSITQEQIQSLDSPSQEICLGVNQQQQQQQQQDTLILPSQIKIQQQKQHETKTSLQNLQSFQIQTSIKDIQLRSNKYMRDKSQKSPTHIQRNNGTFISQNNNLLFFDKICEFQHYFPSFNNSEVIIDYNKLQKHCRRITRRQRQSEFKYTLIQPSAQKKLLKV</sequence>
<feature type="transmembrane region" description="Helical" evidence="1">
    <location>
        <begin position="285"/>
        <end position="309"/>
    </location>
</feature>
<reference evidence="3" key="1">
    <citation type="submission" date="2021-01" db="EMBL/GenBank/DDBJ databases">
        <authorList>
            <consortium name="Genoscope - CEA"/>
            <person name="William W."/>
        </authorList>
    </citation>
    <scope>NUCLEOTIDE SEQUENCE</scope>
</reference>
<evidence type="ECO:0000256" key="1">
    <source>
        <dbReference type="SAM" id="Phobius"/>
    </source>
</evidence>
<dbReference type="Proteomes" id="UP000683925">
    <property type="component" value="Unassembled WGS sequence"/>
</dbReference>
<evidence type="ECO:0000313" key="4">
    <source>
        <dbReference type="Proteomes" id="UP000683925"/>
    </source>
</evidence>
<dbReference type="OrthoDB" id="421226at2759"/>
<dbReference type="PANTHER" id="PTHR45689">
    <property type="entry name" value="I[[H]] CHANNEL, ISOFORM E"/>
    <property type="match status" value="1"/>
</dbReference>
<dbReference type="InterPro" id="IPR000595">
    <property type="entry name" value="cNMP-bd_dom"/>
</dbReference>
<feature type="domain" description="Cyclic nucleotide-binding" evidence="2">
    <location>
        <begin position="471"/>
        <end position="572"/>
    </location>
</feature>
<feature type="transmembrane region" description="Helical" evidence="1">
    <location>
        <begin position="221"/>
        <end position="238"/>
    </location>
</feature>
<proteinExistence type="predicted"/>
<dbReference type="InterPro" id="IPR051413">
    <property type="entry name" value="K/Na_HCN_channel"/>
</dbReference>
<keyword evidence="4" id="KW-1185">Reference proteome</keyword>
<evidence type="ECO:0000259" key="2">
    <source>
        <dbReference type="PROSITE" id="PS50042"/>
    </source>
</evidence>
<keyword evidence="1" id="KW-1133">Transmembrane helix</keyword>
<feature type="transmembrane region" description="Helical" evidence="1">
    <location>
        <begin position="360"/>
        <end position="381"/>
    </location>
</feature>
<dbReference type="InterPro" id="IPR013099">
    <property type="entry name" value="K_chnl_dom"/>
</dbReference>
<organism evidence="3 4">
    <name type="scientific">Paramecium octaurelia</name>
    <dbReference type="NCBI Taxonomy" id="43137"/>
    <lineage>
        <taxon>Eukaryota</taxon>
        <taxon>Sar</taxon>
        <taxon>Alveolata</taxon>
        <taxon>Ciliophora</taxon>
        <taxon>Intramacronucleata</taxon>
        <taxon>Oligohymenophorea</taxon>
        <taxon>Peniculida</taxon>
        <taxon>Parameciidae</taxon>
        <taxon>Paramecium</taxon>
    </lineage>
</organism>
<evidence type="ECO:0000313" key="3">
    <source>
        <dbReference type="EMBL" id="CAD8193715.1"/>
    </source>
</evidence>
<comment type="caution">
    <text evidence="3">The sequence shown here is derived from an EMBL/GenBank/DDBJ whole genome shotgun (WGS) entry which is preliminary data.</text>
</comment>
<dbReference type="GO" id="GO:0003254">
    <property type="term" value="P:regulation of membrane depolarization"/>
    <property type="evidence" value="ECO:0007669"/>
    <property type="project" value="TreeGrafter"/>
</dbReference>
<keyword evidence="1" id="KW-0812">Transmembrane</keyword>
<keyword evidence="1" id="KW-0472">Membrane</keyword>
<protein>
    <recommendedName>
        <fullName evidence="2">Cyclic nucleotide-binding domain-containing protein</fullName>
    </recommendedName>
</protein>
<dbReference type="SMART" id="SM00100">
    <property type="entry name" value="cNMP"/>
    <property type="match status" value="1"/>
</dbReference>
<dbReference type="Pfam" id="PF07885">
    <property type="entry name" value="Ion_trans_2"/>
    <property type="match status" value="1"/>
</dbReference>